<dbReference type="Pfam" id="PF01592">
    <property type="entry name" value="NifU_N"/>
    <property type="match status" value="1"/>
</dbReference>
<dbReference type="EMBL" id="AYYO01000024">
    <property type="protein sequence ID" value="KRM55319.1"/>
    <property type="molecule type" value="Genomic_DNA"/>
</dbReference>
<comment type="caution">
    <text evidence="2">The sequence shown here is derived from an EMBL/GenBank/DDBJ whole genome shotgun (WGS) entry which is preliminary data.</text>
</comment>
<dbReference type="OrthoDB" id="9804157at2"/>
<dbReference type="PATRIC" id="fig|1291052.5.peg.1506"/>
<dbReference type="AlphaFoldDB" id="A0A0R1ZK33"/>
<reference evidence="2 3" key="1">
    <citation type="journal article" date="2015" name="Genome Announc.">
        <title>Expanding the biotechnology potential of lactobacilli through comparative genomics of 213 strains and associated genera.</title>
        <authorList>
            <person name="Sun Z."/>
            <person name="Harris H.M."/>
            <person name="McCann A."/>
            <person name="Guo C."/>
            <person name="Argimon S."/>
            <person name="Zhang W."/>
            <person name="Yang X."/>
            <person name="Jeffery I.B."/>
            <person name="Cooney J.C."/>
            <person name="Kagawa T.F."/>
            <person name="Liu W."/>
            <person name="Song Y."/>
            <person name="Salvetti E."/>
            <person name="Wrobel A."/>
            <person name="Rasinkangas P."/>
            <person name="Parkhill J."/>
            <person name="Rea M.C."/>
            <person name="O'Sullivan O."/>
            <person name="Ritari J."/>
            <person name="Douillard F.P."/>
            <person name="Paul Ross R."/>
            <person name="Yang R."/>
            <person name="Briner A.E."/>
            <person name="Felis G.E."/>
            <person name="de Vos W.M."/>
            <person name="Barrangou R."/>
            <person name="Klaenhammer T.R."/>
            <person name="Caufield P.W."/>
            <person name="Cui Y."/>
            <person name="Zhang H."/>
            <person name="O'Toole P.W."/>
        </authorList>
    </citation>
    <scope>NUCLEOTIDE SEQUENCE [LARGE SCALE GENOMIC DNA]</scope>
    <source>
        <strain evidence="2 3">DSM 20505</strain>
    </source>
</reference>
<evidence type="ECO:0000313" key="3">
    <source>
        <dbReference type="Proteomes" id="UP000051679"/>
    </source>
</evidence>
<dbReference type="Proteomes" id="UP000051679">
    <property type="component" value="Unassembled WGS sequence"/>
</dbReference>
<accession>A0A0R1ZK33</accession>
<dbReference type="CDD" id="cd06664">
    <property type="entry name" value="IscU_like"/>
    <property type="match status" value="1"/>
</dbReference>
<dbReference type="SUPFAM" id="SSF82649">
    <property type="entry name" value="SufE/NifU"/>
    <property type="match status" value="1"/>
</dbReference>
<organism evidence="2 3">
    <name type="scientific">Lacticaseibacillus sharpeae JCM 1186 = DSM 20505</name>
    <dbReference type="NCBI Taxonomy" id="1291052"/>
    <lineage>
        <taxon>Bacteria</taxon>
        <taxon>Bacillati</taxon>
        <taxon>Bacillota</taxon>
        <taxon>Bacilli</taxon>
        <taxon>Lactobacillales</taxon>
        <taxon>Lactobacillaceae</taxon>
        <taxon>Lacticaseibacillus</taxon>
    </lineage>
</organism>
<dbReference type="GO" id="GO:0005506">
    <property type="term" value="F:iron ion binding"/>
    <property type="evidence" value="ECO:0007669"/>
    <property type="project" value="InterPro"/>
</dbReference>
<dbReference type="Gene3D" id="3.90.1010.10">
    <property type="match status" value="1"/>
</dbReference>
<feature type="domain" description="NIF system FeS cluster assembly NifU N-terminal" evidence="1">
    <location>
        <begin position="10"/>
        <end position="128"/>
    </location>
</feature>
<dbReference type="GO" id="GO:0016226">
    <property type="term" value="P:iron-sulfur cluster assembly"/>
    <property type="evidence" value="ECO:0007669"/>
    <property type="project" value="InterPro"/>
</dbReference>
<dbReference type="PANTHER" id="PTHR10093">
    <property type="entry name" value="IRON-SULFUR CLUSTER ASSEMBLY ENZYME NIFU HOMOLOG"/>
    <property type="match status" value="1"/>
</dbReference>
<keyword evidence="3" id="KW-1185">Reference proteome</keyword>
<evidence type="ECO:0000259" key="1">
    <source>
        <dbReference type="Pfam" id="PF01592"/>
    </source>
</evidence>
<proteinExistence type="predicted"/>
<evidence type="ECO:0000313" key="2">
    <source>
        <dbReference type="EMBL" id="KRM55319.1"/>
    </source>
</evidence>
<sequence>MSLNRLQQLYRSVIVDAASAPTSFGQVPDTVPVVHAVNPTCGDVLDLAVAVDAAGVITGVRATATGCTISQASTALMVRAVRGQNVTGALAQAAAFAEMVRDDVRPAVDLGDARALQSVHAFPARVKCALLAWTTLTECLQNLAEGGGDNATDKQQ</sequence>
<dbReference type="GO" id="GO:0051536">
    <property type="term" value="F:iron-sulfur cluster binding"/>
    <property type="evidence" value="ECO:0007669"/>
    <property type="project" value="InterPro"/>
</dbReference>
<dbReference type="NCBIfam" id="TIGR01994">
    <property type="entry name" value="SUF_scaf_2"/>
    <property type="match status" value="1"/>
</dbReference>
<gene>
    <name evidence="2" type="ORF">FC18_GL001485</name>
</gene>
<dbReference type="RefSeq" id="WP_054678437.1">
    <property type="nucleotide sequence ID" value="NZ_AYYO01000024.1"/>
</dbReference>
<dbReference type="STRING" id="1291052.FC18_GL001485"/>
<name>A0A0R1ZK33_9LACO</name>
<protein>
    <recommendedName>
        <fullName evidence="1">NIF system FeS cluster assembly NifU N-terminal domain-containing protein</fullName>
    </recommendedName>
</protein>
<dbReference type="InterPro" id="IPR002871">
    <property type="entry name" value="NIF_FeS_clus_asmbl_NifU_N"/>
</dbReference>